<dbReference type="InterPro" id="IPR017781">
    <property type="entry name" value="ABC_transptr_urea_ATP-bd_UrtD"/>
</dbReference>
<evidence type="ECO:0000259" key="4">
    <source>
        <dbReference type="PROSITE" id="PS50893"/>
    </source>
</evidence>
<feature type="domain" description="ABC transporter" evidence="4">
    <location>
        <begin position="51"/>
        <end position="294"/>
    </location>
</feature>
<dbReference type="PANTHER" id="PTHR45772">
    <property type="entry name" value="CONSERVED COMPONENT OF ABC TRANSPORTER FOR NATURAL AMINO ACIDS-RELATED"/>
    <property type="match status" value="1"/>
</dbReference>
<protein>
    <submittedName>
        <fullName evidence="5">ABC transport ATP-binding subunit</fullName>
    </submittedName>
</protein>
<gene>
    <name evidence="5" type="ORF">AWB72_03292</name>
</gene>
<dbReference type="InterPro" id="IPR003439">
    <property type="entry name" value="ABC_transporter-like_ATP-bd"/>
</dbReference>
<dbReference type="InterPro" id="IPR032823">
    <property type="entry name" value="BCA_ABC_TP_C"/>
</dbReference>
<keyword evidence="6" id="KW-1185">Reference proteome</keyword>
<dbReference type="PROSITE" id="PS00211">
    <property type="entry name" value="ABC_TRANSPORTER_1"/>
    <property type="match status" value="1"/>
</dbReference>
<keyword evidence="2" id="KW-0547">Nucleotide-binding</keyword>
<dbReference type="GO" id="GO:0005524">
    <property type="term" value="F:ATP binding"/>
    <property type="evidence" value="ECO:0007669"/>
    <property type="project" value="UniProtKB-KW"/>
</dbReference>
<dbReference type="Proteomes" id="UP000198263">
    <property type="component" value="Unassembled WGS sequence"/>
</dbReference>
<accession>A0A658QZ17</accession>
<dbReference type="Pfam" id="PF00005">
    <property type="entry name" value="ABC_tran"/>
    <property type="match status" value="1"/>
</dbReference>
<evidence type="ECO:0000313" key="5">
    <source>
        <dbReference type="EMBL" id="SAL34525.1"/>
    </source>
</evidence>
<evidence type="ECO:0000256" key="3">
    <source>
        <dbReference type="ARBA" id="ARBA00022840"/>
    </source>
</evidence>
<keyword evidence="3 5" id="KW-0067">ATP-binding</keyword>
<evidence type="ECO:0000313" key="6">
    <source>
        <dbReference type="Proteomes" id="UP000198263"/>
    </source>
</evidence>
<dbReference type="AlphaFoldDB" id="A0A658QZ17"/>
<organism evidence="5 6">
    <name type="scientific">Caballeronia concitans</name>
    <dbReference type="NCBI Taxonomy" id="1777133"/>
    <lineage>
        <taxon>Bacteria</taxon>
        <taxon>Pseudomonadati</taxon>
        <taxon>Pseudomonadota</taxon>
        <taxon>Betaproteobacteria</taxon>
        <taxon>Burkholderiales</taxon>
        <taxon>Burkholderiaceae</taxon>
        <taxon>Caballeronia</taxon>
    </lineage>
</organism>
<evidence type="ECO:0000256" key="2">
    <source>
        <dbReference type="ARBA" id="ARBA00022741"/>
    </source>
</evidence>
<dbReference type="PANTHER" id="PTHR45772:SF8">
    <property type="entry name" value="HIGH-AFFINITY BRANCHED-CHAIN AMINO ACID TRANSPORT ATP-BINDING PROTEIN"/>
    <property type="match status" value="1"/>
</dbReference>
<dbReference type="InterPro" id="IPR017871">
    <property type="entry name" value="ABC_transporter-like_CS"/>
</dbReference>
<comment type="caution">
    <text evidence="5">The sequence shown here is derived from an EMBL/GenBank/DDBJ whole genome shotgun (WGS) entry which is preliminary data.</text>
</comment>
<proteinExistence type="predicted"/>
<sequence>MTAHHALIVDLPPLPQAPEPEETGHKNINVVSGMGHVLAPGEIDVSHGTILYLEDVTVSFDGFRALNKLTLSIDVGELRCVIGPNGAGKTTMMDVITGKTRPDDGKVFLGQTLDLTRMSEPVIARTGIGRKFQKPTVFENHPVWENLELAMKTDKRWFASLRARLDRAAQARIEETLELIRLQHQATRLAGELSHGQKQRLEIGMLLMQQPALLLLDEPAAGMTDHETMELAELLNTLRGSCSMMVVEHDMEFVAALSGDNGKVTVMAEGSVLAEGTLDSVKRDEAVIESYLGR</sequence>
<keyword evidence="1" id="KW-0813">Transport</keyword>
<dbReference type="GO" id="GO:0005886">
    <property type="term" value="C:plasma membrane"/>
    <property type="evidence" value="ECO:0007669"/>
    <property type="project" value="TreeGrafter"/>
</dbReference>
<dbReference type="PROSITE" id="PS50893">
    <property type="entry name" value="ABC_TRANSPORTER_2"/>
    <property type="match status" value="1"/>
</dbReference>
<dbReference type="Pfam" id="PF12399">
    <property type="entry name" value="BCA_ABC_TP_C"/>
    <property type="match status" value="1"/>
</dbReference>
<name>A0A658QZ17_9BURK</name>
<dbReference type="InterPro" id="IPR027417">
    <property type="entry name" value="P-loop_NTPase"/>
</dbReference>
<dbReference type="InterPro" id="IPR051120">
    <property type="entry name" value="ABC_AA/LPS_Transport"/>
</dbReference>
<dbReference type="EMBL" id="FCNV02000006">
    <property type="protein sequence ID" value="SAL34525.1"/>
    <property type="molecule type" value="Genomic_DNA"/>
</dbReference>
<dbReference type="GO" id="GO:0016887">
    <property type="term" value="F:ATP hydrolysis activity"/>
    <property type="evidence" value="ECO:0007669"/>
    <property type="project" value="InterPro"/>
</dbReference>
<reference evidence="5 6" key="1">
    <citation type="submission" date="2016-01" db="EMBL/GenBank/DDBJ databases">
        <authorList>
            <person name="Peeters C."/>
        </authorList>
    </citation>
    <scope>NUCLEOTIDE SEQUENCE [LARGE SCALE GENOMIC DNA]</scope>
    <source>
        <strain evidence="5">LMG 29315</strain>
    </source>
</reference>
<evidence type="ECO:0000256" key="1">
    <source>
        <dbReference type="ARBA" id="ARBA00022448"/>
    </source>
</evidence>
<dbReference type="NCBIfam" id="TIGR03411">
    <property type="entry name" value="urea_trans_UrtD"/>
    <property type="match status" value="1"/>
</dbReference>
<dbReference type="SUPFAM" id="SSF52540">
    <property type="entry name" value="P-loop containing nucleoside triphosphate hydrolases"/>
    <property type="match status" value="1"/>
</dbReference>
<dbReference type="CDD" id="cd03219">
    <property type="entry name" value="ABC_Mj1267_LivG_branched"/>
    <property type="match status" value="1"/>
</dbReference>
<dbReference type="Gene3D" id="3.40.50.300">
    <property type="entry name" value="P-loop containing nucleotide triphosphate hydrolases"/>
    <property type="match status" value="1"/>
</dbReference>